<organism evidence="2 3">
    <name type="scientific">Laetiporus sulphureus 93-53</name>
    <dbReference type="NCBI Taxonomy" id="1314785"/>
    <lineage>
        <taxon>Eukaryota</taxon>
        <taxon>Fungi</taxon>
        <taxon>Dikarya</taxon>
        <taxon>Basidiomycota</taxon>
        <taxon>Agaricomycotina</taxon>
        <taxon>Agaricomycetes</taxon>
        <taxon>Polyporales</taxon>
        <taxon>Laetiporus</taxon>
    </lineage>
</organism>
<dbReference type="RefSeq" id="XP_040764724.1">
    <property type="nucleotide sequence ID" value="XM_040908798.1"/>
</dbReference>
<keyword evidence="3" id="KW-1185">Reference proteome</keyword>
<dbReference type="GeneID" id="63825827"/>
<name>A0A165EG21_9APHY</name>
<dbReference type="AlphaFoldDB" id="A0A165EG21"/>
<proteinExistence type="predicted"/>
<protein>
    <submittedName>
        <fullName evidence="2">Uncharacterized protein</fullName>
    </submittedName>
</protein>
<dbReference type="Proteomes" id="UP000076871">
    <property type="component" value="Unassembled WGS sequence"/>
</dbReference>
<evidence type="ECO:0000313" key="2">
    <source>
        <dbReference type="EMBL" id="KZT06984.1"/>
    </source>
</evidence>
<evidence type="ECO:0000256" key="1">
    <source>
        <dbReference type="SAM" id="MobiDB-lite"/>
    </source>
</evidence>
<evidence type="ECO:0000313" key="3">
    <source>
        <dbReference type="Proteomes" id="UP000076871"/>
    </source>
</evidence>
<feature type="compositionally biased region" description="Low complexity" evidence="1">
    <location>
        <begin position="68"/>
        <end position="90"/>
    </location>
</feature>
<sequence>MAALSGSSNYYYYIPASALSPSPKPTRQRTHPPVAPSQRTAYTRAPQRPRAATANVSASGAHLKWLTSNPLLGLPPSSASSPPESRPTSSRYHAPRIGL</sequence>
<reference evidence="2 3" key="1">
    <citation type="journal article" date="2016" name="Mol. Biol. Evol.">
        <title>Comparative Genomics of Early-Diverging Mushroom-Forming Fungi Provides Insights into the Origins of Lignocellulose Decay Capabilities.</title>
        <authorList>
            <person name="Nagy L.G."/>
            <person name="Riley R."/>
            <person name="Tritt A."/>
            <person name="Adam C."/>
            <person name="Daum C."/>
            <person name="Floudas D."/>
            <person name="Sun H."/>
            <person name="Yadav J.S."/>
            <person name="Pangilinan J."/>
            <person name="Larsson K.H."/>
            <person name="Matsuura K."/>
            <person name="Barry K."/>
            <person name="Labutti K."/>
            <person name="Kuo R."/>
            <person name="Ohm R.A."/>
            <person name="Bhattacharya S.S."/>
            <person name="Shirouzu T."/>
            <person name="Yoshinaga Y."/>
            <person name="Martin F.M."/>
            <person name="Grigoriev I.V."/>
            <person name="Hibbett D.S."/>
        </authorList>
    </citation>
    <scope>NUCLEOTIDE SEQUENCE [LARGE SCALE GENOMIC DNA]</scope>
    <source>
        <strain evidence="2 3">93-53</strain>
    </source>
</reference>
<feature type="region of interest" description="Disordered" evidence="1">
    <location>
        <begin position="18"/>
        <end position="99"/>
    </location>
</feature>
<gene>
    <name evidence="2" type="ORF">LAESUDRAFT_725298</name>
</gene>
<feature type="compositionally biased region" description="Low complexity" evidence="1">
    <location>
        <begin position="39"/>
        <end position="54"/>
    </location>
</feature>
<dbReference type="EMBL" id="KV427621">
    <property type="protein sequence ID" value="KZT06984.1"/>
    <property type="molecule type" value="Genomic_DNA"/>
</dbReference>
<dbReference type="InParanoid" id="A0A165EG21"/>
<accession>A0A165EG21</accession>